<evidence type="ECO:0000313" key="1">
    <source>
        <dbReference type="EMBL" id="CAK8674681.1"/>
    </source>
</evidence>
<sequence>MTARDRKQTSARTEPEIKRFNSTRLKAFPPQLMSSYYGFFNYSPWMVNNIYPRLTKSSDVLRPTSVRHLECEVLPSGGTKALHR</sequence>
<accession>A0ABP0F4P2</accession>
<proteinExistence type="predicted"/>
<gene>
    <name evidence="1" type="ORF">CVLEPA_LOCUS4357</name>
</gene>
<reference evidence="1 2" key="1">
    <citation type="submission" date="2024-02" db="EMBL/GenBank/DDBJ databases">
        <authorList>
            <person name="Daric V."/>
            <person name="Darras S."/>
        </authorList>
    </citation>
    <scope>NUCLEOTIDE SEQUENCE [LARGE SCALE GENOMIC DNA]</scope>
</reference>
<name>A0ABP0F4P2_CLALP</name>
<evidence type="ECO:0000313" key="2">
    <source>
        <dbReference type="Proteomes" id="UP001642483"/>
    </source>
</evidence>
<organism evidence="1 2">
    <name type="scientific">Clavelina lepadiformis</name>
    <name type="common">Light-bulb sea squirt</name>
    <name type="synonym">Ascidia lepadiformis</name>
    <dbReference type="NCBI Taxonomy" id="159417"/>
    <lineage>
        <taxon>Eukaryota</taxon>
        <taxon>Metazoa</taxon>
        <taxon>Chordata</taxon>
        <taxon>Tunicata</taxon>
        <taxon>Ascidiacea</taxon>
        <taxon>Aplousobranchia</taxon>
        <taxon>Clavelinidae</taxon>
        <taxon>Clavelina</taxon>
    </lineage>
</organism>
<dbReference type="Proteomes" id="UP001642483">
    <property type="component" value="Unassembled WGS sequence"/>
</dbReference>
<protein>
    <submittedName>
        <fullName evidence="1">Uncharacterized protein</fullName>
    </submittedName>
</protein>
<dbReference type="EMBL" id="CAWYQH010000013">
    <property type="protein sequence ID" value="CAK8674681.1"/>
    <property type="molecule type" value="Genomic_DNA"/>
</dbReference>
<keyword evidence="2" id="KW-1185">Reference proteome</keyword>
<comment type="caution">
    <text evidence="1">The sequence shown here is derived from an EMBL/GenBank/DDBJ whole genome shotgun (WGS) entry which is preliminary data.</text>
</comment>